<dbReference type="KEGG" id="anr:Ana3638_11370"/>
<comment type="similarity">
    <text evidence="1">Belongs to the Nudix hydrolase family.</text>
</comment>
<dbReference type="InterPro" id="IPR000086">
    <property type="entry name" value="NUDIX_hydrolase_dom"/>
</dbReference>
<evidence type="ECO:0000256" key="2">
    <source>
        <dbReference type="ARBA" id="ARBA00022801"/>
    </source>
</evidence>
<dbReference type="Gene3D" id="3.90.79.10">
    <property type="entry name" value="Nucleoside Triphosphate Pyrophosphohydrolase"/>
    <property type="match status" value="1"/>
</dbReference>
<evidence type="ECO:0000313" key="5">
    <source>
        <dbReference type="Proteomes" id="UP000464314"/>
    </source>
</evidence>
<dbReference type="SUPFAM" id="SSF55811">
    <property type="entry name" value="Nudix"/>
    <property type="match status" value="1"/>
</dbReference>
<feature type="domain" description="Nudix hydrolase" evidence="3">
    <location>
        <begin position="4"/>
        <end position="131"/>
    </location>
</feature>
<accession>A0A6P1TJC7</accession>
<dbReference type="InterPro" id="IPR015797">
    <property type="entry name" value="NUDIX_hydrolase-like_dom_sf"/>
</dbReference>
<keyword evidence="5" id="KW-1185">Reference proteome</keyword>
<dbReference type="AlphaFoldDB" id="A0A6P1TJC7"/>
<dbReference type="Proteomes" id="UP000464314">
    <property type="component" value="Chromosome"/>
</dbReference>
<organism evidence="4 5">
    <name type="scientific">Anaerocolumna sedimenticola</name>
    <dbReference type="NCBI Taxonomy" id="2696063"/>
    <lineage>
        <taxon>Bacteria</taxon>
        <taxon>Bacillati</taxon>
        <taxon>Bacillota</taxon>
        <taxon>Clostridia</taxon>
        <taxon>Lachnospirales</taxon>
        <taxon>Lachnospiraceae</taxon>
        <taxon>Anaerocolumna</taxon>
    </lineage>
</organism>
<name>A0A6P1TJC7_9FIRM</name>
<gene>
    <name evidence="4" type="ORF">Ana3638_11370</name>
</gene>
<dbReference type="PANTHER" id="PTHR43736:SF1">
    <property type="entry name" value="DIHYDRONEOPTERIN TRIPHOSPHATE DIPHOSPHATASE"/>
    <property type="match status" value="1"/>
</dbReference>
<dbReference type="Pfam" id="PF00293">
    <property type="entry name" value="NUDIX"/>
    <property type="match status" value="1"/>
</dbReference>
<dbReference type="RefSeq" id="WP_161838126.1">
    <property type="nucleotide sequence ID" value="NZ_CP048000.1"/>
</dbReference>
<dbReference type="EMBL" id="CP048000">
    <property type="protein sequence ID" value="QHQ61300.1"/>
    <property type="molecule type" value="Genomic_DNA"/>
</dbReference>
<evidence type="ECO:0000256" key="1">
    <source>
        <dbReference type="ARBA" id="ARBA00005582"/>
    </source>
</evidence>
<sequence length="137" mass="15714">MGEIWVATKALILYNKRALIIQRSNYCGVGENEWEFAGGGLKFGEDLLDGLSREILEEVGLTVRIDRLLYAISRLVNPQRQIIGLTYLCYANTDKVILSNEHRNFLWATREQLEKMLTKPMLDDLTINSVLEQLDII</sequence>
<protein>
    <submittedName>
        <fullName evidence="4">NUDIX domain-containing protein</fullName>
    </submittedName>
</protein>
<dbReference type="PROSITE" id="PS00893">
    <property type="entry name" value="NUDIX_BOX"/>
    <property type="match status" value="1"/>
</dbReference>
<dbReference type="PROSITE" id="PS51462">
    <property type="entry name" value="NUDIX"/>
    <property type="match status" value="1"/>
</dbReference>
<dbReference type="GO" id="GO:0016787">
    <property type="term" value="F:hydrolase activity"/>
    <property type="evidence" value="ECO:0007669"/>
    <property type="project" value="UniProtKB-KW"/>
</dbReference>
<proteinExistence type="inferred from homology"/>
<dbReference type="InterPro" id="IPR020084">
    <property type="entry name" value="NUDIX_hydrolase_CS"/>
</dbReference>
<keyword evidence="2" id="KW-0378">Hydrolase</keyword>
<evidence type="ECO:0000259" key="3">
    <source>
        <dbReference type="PROSITE" id="PS51462"/>
    </source>
</evidence>
<dbReference type="PANTHER" id="PTHR43736">
    <property type="entry name" value="ADP-RIBOSE PYROPHOSPHATASE"/>
    <property type="match status" value="1"/>
</dbReference>
<reference evidence="4 5" key="1">
    <citation type="submission" date="2020-01" db="EMBL/GenBank/DDBJ databases">
        <title>Genome analysis of Anaerocolumna sp. CBA3638.</title>
        <authorList>
            <person name="Kim J."/>
            <person name="Roh S.W."/>
        </authorList>
    </citation>
    <scope>NUCLEOTIDE SEQUENCE [LARGE SCALE GENOMIC DNA]</scope>
    <source>
        <strain evidence="4 5">CBA3638</strain>
    </source>
</reference>
<evidence type="ECO:0000313" key="4">
    <source>
        <dbReference type="EMBL" id="QHQ61300.1"/>
    </source>
</evidence>